<evidence type="ECO:0000256" key="4">
    <source>
        <dbReference type="ARBA" id="ARBA00022989"/>
    </source>
</evidence>
<name>A0A853ET85_9MICO</name>
<evidence type="ECO:0000256" key="2">
    <source>
        <dbReference type="ARBA" id="ARBA00022475"/>
    </source>
</evidence>
<dbReference type="GO" id="GO:0005886">
    <property type="term" value="C:plasma membrane"/>
    <property type="evidence" value="ECO:0007669"/>
    <property type="project" value="UniProtKB-SubCell"/>
</dbReference>
<feature type="transmembrane region" description="Helical" evidence="6">
    <location>
        <begin position="398"/>
        <end position="419"/>
    </location>
</feature>
<dbReference type="PROSITE" id="PS50850">
    <property type="entry name" value="MFS"/>
    <property type="match status" value="1"/>
</dbReference>
<evidence type="ECO:0000259" key="7">
    <source>
        <dbReference type="PROSITE" id="PS50850"/>
    </source>
</evidence>
<dbReference type="Pfam" id="PF07690">
    <property type="entry name" value="MFS_1"/>
    <property type="match status" value="1"/>
</dbReference>
<dbReference type="InterPro" id="IPR020846">
    <property type="entry name" value="MFS_dom"/>
</dbReference>
<evidence type="ECO:0000313" key="9">
    <source>
        <dbReference type="Proteomes" id="UP000561011"/>
    </source>
</evidence>
<feature type="transmembrane region" description="Helical" evidence="6">
    <location>
        <begin position="153"/>
        <end position="174"/>
    </location>
</feature>
<dbReference type="InterPro" id="IPR011701">
    <property type="entry name" value="MFS"/>
</dbReference>
<organism evidence="8 9">
    <name type="scientific">Sanguibacter inulinus</name>
    <dbReference type="NCBI Taxonomy" id="60922"/>
    <lineage>
        <taxon>Bacteria</taxon>
        <taxon>Bacillati</taxon>
        <taxon>Actinomycetota</taxon>
        <taxon>Actinomycetes</taxon>
        <taxon>Micrococcales</taxon>
        <taxon>Sanguibacteraceae</taxon>
        <taxon>Sanguibacter</taxon>
    </lineage>
</organism>
<feature type="transmembrane region" description="Helical" evidence="6">
    <location>
        <begin position="281"/>
        <end position="304"/>
    </location>
</feature>
<dbReference type="AlphaFoldDB" id="A0A853ET85"/>
<evidence type="ECO:0000256" key="6">
    <source>
        <dbReference type="SAM" id="Phobius"/>
    </source>
</evidence>
<evidence type="ECO:0000256" key="1">
    <source>
        <dbReference type="ARBA" id="ARBA00004651"/>
    </source>
</evidence>
<dbReference type="Proteomes" id="UP000561011">
    <property type="component" value="Unassembled WGS sequence"/>
</dbReference>
<dbReference type="CDD" id="cd06173">
    <property type="entry name" value="MFS_MefA_like"/>
    <property type="match status" value="1"/>
</dbReference>
<gene>
    <name evidence="8" type="ORF">HZZ10_09285</name>
</gene>
<evidence type="ECO:0000256" key="5">
    <source>
        <dbReference type="ARBA" id="ARBA00023136"/>
    </source>
</evidence>
<feature type="domain" description="Major facilitator superfamily (MFS) profile" evidence="7">
    <location>
        <begin position="243"/>
        <end position="433"/>
    </location>
</feature>
<accession>A0A853ET85</accession>
<keyword evidence="4 6" id="KW-1133">Transmembrane helix</keyword>
<dbReference type="EMBL" id="JACBYE010000019">
    <property type="protein sequence ID" value="NYS93711.1"/>
    <property type="molecule type" value="Genomic_DNA"/>
</dbReference>
<sequence length="433" mass="44424">MSVPQDLAGLLRGRDFRRLFAVRLVGQAGDGMFQVGLATLFFFSPESQGTAGSIAVAFAVLLAPFTVVGPWAGVLLDRWRRRQVLVRVNVARVGVTLLIGVWVLLWGIGPVVYVLALANLSLNRFVLAALAASLPRVVPREQLLTVNSVVPTFGAGAAALGGLVGLLLGLVMAAGPSKDAASLGAAAVFFACAAAVAARFGTDSLGPGELADADVVRERLARLGRGLVEGGRALGQIGTPAQALAVMGVHRLFYGVTFVASILLSRNLLADPGDPDAGLAVFASVLAASAVGFGAAVLTTPVLARRTGSQVWVVLCLLLAGAAQLVLLTSVRLPVLLVCAALLGLAAQGAKIAVDTIVQRDTPDEFRGRAFALYDVVYNSAFIAAAAIAAVTLPDSGYSRPVFAVLALGYLTTAAVFGARGLRSPRPTSPAGA</sequence>
<protein>
    <submittedName>
        <fullName evidence="8">MFS transporter</fullName>
    </submittedName>
</protein>
<reference evidence="8 9" key="1">
    <citation type="submission" date="2020-07" db="EMBL/GenBank/DDBJ databases">
        <title>MOT database genomes.</title>
        <authorList>
            <person name="Joseph S."/>
            <person name="Aduse-Opoku J."/>
            <person name="Hashim A."/>
            <person name="Wade W."/>
            <person name="Curtis M."/>
        </authorList>
    </citation>
    <scope>NUCLEOTIDE SEQUENCE [LARGE SCALE GENOMIC DNA]</scope>
    <source>
        <strain evidence="8 9">DSM 100099</strain>
    </source>
</reference>
<feature type="transmembrane region" description="Helical" evidence="6">
    <location>
        <begin position="311"/>
        <end position="329"/>
    </location>
</feature>
<dbReference type="GO" id="GO:0022857">
    <property type="term" value="F:transmembrane transporter activity"/>
    <property type="evidence" value="ECO:0007669"/>
    <property type="project" value="InterPro"/>
</dbReference>
<evidence type="ECO:0000256" key="3">
    <source>
        <dbReference type="ARBA" id="ARBA00022692"/>
    </source>
</evidence>
<dbReference type="PANTHER" id="PTHR23513">
    <property type="entry name" value="INTEGRAL MEMBRANE EFFLUX PROTEIN-RELATED"/>
    <property type="match status" value="1"/>
</dbReference>
<comment type="caution">
    <text evidence="8">The sequence shown here is derived from an EMBL/GenBank/DDBJ whole genome shotgun (WGS) entry which is preliminary data.</text>
</comment>
<keyword evidence="9" id="KW-1185">Reference proteome</keyword>
<feature type="transmembrane region" description="Helical" evidence="6">
    <location>
        <begin position="335"/>
        <end position="358"/>
    </location>
</feature>
<keyword evidence="3 6" id="KW-0812">Transmembrane</keyword>
<evidence type="ECO:0000313" key="8">
    <source>
        <dbReference type="EMBL" id="NYS93711.1"/>
    </source>
</evidence>
<dbReference type="SUPFAM" id="SSF103473">
    <property type="entry name" value="MFS general substrate transporter"/>
    <property type="match status" value="2"/>
</dbReference>
<dbReference type="InterPro" id="IPR036259">
    <property type="entry name" value="MFS_trans_sf"/>
</dbReference>
<keyword evidence="5 6" id="KW-0472">Membrane</keyword>
<comment type="subcellular location">
    <subcellularLocation>
        <location evidence="1">Cell membrane</location>
        <topology evidence="1">Multi-pass membrane protein</topology>
    </subcellularLocation>
</comment>
<feature type="transmembrane region" description="Helical" evidence="6">
    <location>
        <begin position="49"/>
        <end position="72"/>
    </location>
</feature>
<dbReference type="RefSeq" id="WP_179913292.1">
    <property type="nucleotide sequence ID" value="NZ_JACBYE010000019.1"/>
</dbReference>
<feature type="transmembrane region" description="Helical" evidence="6">
    <location>
        <begin position="370"/>
        <end position="392"/>
    </location>
</feature>
<feature type="transmembrane region" description="Helical" evidence="6">
    <location>
        <begin position="20"/>
        <end position="43"/>
    </location>
</feature>
<feature type="transmembrane region" description="Helical" evidence="6">
    <location>
        <begin position="180"/>
        <end position="200"/>
    </location>
</feature>
<proteinExistence type="predicted"/>
<dbReference type="PANTHER" id="PTHR23513:SF17">
    <property type="entry name" value="MEMBRANE PROTEIN"/>
    <property type="match status" value="1"/>
</dbReference>
<dbReference type="Gene3D" id="1.20.1250.20">
    <property type="entry name" value="MFS general substrate transporter like domains"/>
    <property type="match status" value="1"/>
</dbReference>
<keyword evidence="2" id="KW-1003">Cell membrane</keyword>